<gene>
    <name evidence="1" type="ORF">DNFV4_04569</name>
</gene>
<protein>
    <submittedName>
        <fullName evidence="1">Uncharacterized protein</fullName>
    </submittedName>
</protein>
<dbReference type="RefSeq" id="WP_289271537.1">
    <property type="nucleotide sequence ID" value="NZ_OX365700.1"/>
</dbReference>
<accession>A0AA86T8H0</accession>
<organism evidence="1 2">
    <name type="scientific">Nitrospira tepida</name>
    <dbReference type="NCBI Taxonomy" id="2973512"/>
    <lineage>
        <taxon>Bacteria</taxon>
        <taxon>Pseudomonadati</taxon>
        <taxon>Nitrospirota</taxon>
        <taxon>Nitrospiria</taxon>
        <taxon>Nitrospirales</taxon>
        <taxon>Nitrospiraceae</taxon>
        <taxon>Nitrospira</taxon>
    </lineage>
</organism>
<dbReference type="EMBL" id="OX365700">
    <property type="protein sequence ID" value="CAI4034125.1"/>
    <property type="molecule type" value="Genomic_DNA"/>
</dbReference>
<dbReference type="KEGG" id="nti:DNFV4_04569"/>
<dbReference type="Proteomes" id="UP001179121">
    <property type="component" value="Chromosome"/>
</dbReference>
<dbReference type="AlphaFoldDB" id="A0AA86T8H0"/>
<evidence type="ECO:0000313" key="2">
    <source>
        <dbReference type="Proteomes" id="UP001179121"/>
    </source>
</evidence>
<name>A0AA86T8H0_9BACT</name>
<reference evidence="1" key="1">
    <citation type="submission" date="2022-10" db="EMBL/GenBank/DDBJ databases">
        <authorList>
            <person name="Koch H."/>
        </authorList>
    </citation>
    <scope>NUCLEOTIDE SEQUENCE</scope>
    <source>
        <strain evidence="1">DNF</strain>
    </source>
</reference>
<keyword evidence="2" id="KW-1185">Reference proteome</keyword>
<proteinExistence type="predicted"/>
<sequence>MAKGNIMLQIAVEQLLSPAVTHAPEIWAVAFDSLDGDRTTVREIATEKSHQFYGWTDEGHEFGELQFTANALTDLWLAFPDLRRPPAILHAPSHVPSPPIDGARLALLRVRDFGYGFDAPAKFVLGRRVGSHAYLDEELPL</sequence>
<evidence type="ECO:0000313" key="1">
    <source>
        <dbReference type="EMBL" id="CAI4034125.1"/>
    </source>
</evidence>